<dbReference type="Proteomes" id="UP000660668">
    <property type="component" value="Unassembled WGS sequence"/>
</dbReference>
<evidence type="ECO:0000313" key="7">
    <source>
        <dbReference type="EMBL" id="MBF4767271.1"/>
    </source>
</evidence>
<keyword evidence="3" id="KW-0902">Two-component regulatory system</keyword>
<keyword evidence="4" id="KW-0472">Membrane</keyword>
<protein>
    <submittedName>
        <fullName evidence="7">Histidine kinase</fullName>
    </submittedName>
</protein>
<keyword evidence="2 7" id="KW-0418">Kinase</keyword>
<dbReference type="PANTHER" id="PTHR24421">
    <property type="entry name" value="NITRATE/NITRITE SENSOR PROTEIN NARX-RELATED"/>
    <property type="match status" value="1"/>
</dbReference>
<dbReference type="AlphaFoldDB" id="A0A930VMB5"/>
<feature type="transmembrane region" description="Helical" evidence="4">
    <location>
        <begin position="29"/>
        <end position="47"/>
    </location>
</feature>
<dbReference type="GO" id="GO:0000160">
    <property type="term" value="P:phosphorelay signal transduction system"/>
    <property type="evidence" value="ECO:0007669"/>
    <property type="project" value="UniProtKB-KW"/>
</dbReference>
<feature type="domain" description="Histidine kinase/HSP90-like ATPase" evidence="5">
    <location>
        <begin position="297"/>
        <end position="389"/>
    </location>
</feature>
<dbReference type="NCBIfam" id="NF047322">
    <property type="entry name" value="HK_morpho_MacS"/>
    <property type="match status" value="1"/>
</dbReference>
<feature type="domain" description="DUF5931" evidence="6">
    <location>
        <begin position="23"/>
        <end position="183"/>
    </location>
</feature>
<dbReference type="Gene3D" id="3.30.565.10">
    <property type="entry name" value="Histidine kinase-like ATPase, C-terminal domain"/>
    <property type="match status" value="1"/>
</dbReference>
<feature type="transmembrane region" description="Helical" evidence="4">
    <location>
        <begin position="119"/>
        <end position="147"/>
    </location>
</feature>
<dbReference type="EMBL" id="JADKPO010000006">
    <property type="protein sequence ID" value="MBF4767271.1"/>
    <property type="molecule type" value="Genomic_DNA"/>
</dbReference>
<proteinExistence type="predicted"/>
<reference evidence="7" key="1">
    <citation type="submission" date="2020-11" db="EMBL/GenBank/DDBJ databases">
        <title>Nocardioides cynanchi sp. nov., isolated from soil of rhizosphere of Cynanchum wilfordii.</title>
        <authorList>
            <person name="Lee J.-S."/>
            <person name="Suh M.K."/>
            <person name="Kim J.-S."/>
        </authorList>
    </citation>
    <scope>NUCLEOTIDE SEQUENCE</scope>
    <source>
        <strain evidence="7">KCTC 19276</strain>
    </source>
</reference>
<sequence length="391" mass="42005">MTGLGARLVSGPRFAAYDDPAARSVQDRLFRALAFLRVVLLANTVGLNVLRRDNFEHPTAALLVVLGLAAWTGFAIWAYREWESRKPPLLVADLVVAVLGLVVTPWLKGPDFNATVAGFWVMGAMFAWAIRWRVLGGFVAAATLCTVDLAIRQTFTQSNYGNLFLLMIGGPIIGYVCESLQRSAVALNSAERLAATEAERARLARAVHDGVLQVLALVQRRGGEIGGDAAELGRLAGEQEQRLRSLIRAQDSLRPPGFADGDGRVDLAVELARFEEHGFTTVSLPGTQVLLPAHTVDELVAAVSACLDNVLLHVGRSARAWVLLEAFPDRVVVSVRDEGPGIPAGRLESAQGEGRLGVVDSIRGRITDLGGTAELSTGSYGTEWELTVPRV</sequence>
<dbReference type="Pfam" id="PF19354">
    <property type="entry name" value="DUF5931"/>
    <property type="match status" value="1"/>
</dbReference>
<evidence type="ECO:0000259" key="6">
    <source>
        <dbReference type="Pfam" id="PF19354"/>
    </source>
</evidence>
<evidence type="ECO:0000256" key="4">
    <source>
        <dbReference type="SAM" id="Phobius"/>
    </source>
</evidence>
<accession>A0A930VMB5</accession>
<dbReference type="GO" id="GO:0016301">
    <property type="term" value="F:kinase activity"/>
    <property type="evidence" value="ECO:0007669"/>
    <property type="project" value="UniProtKB-KW"/>
</dbReference>
<dbReference type="InterPro" id="IPR003594">
    <property type="entry name" value="HATPase_dom"/>
</dbReference>
<keyword evidence="1" id="KW-0808">Transferase</keyword>
<feature type="transmembrane region" description="Helical" evidence="4">
    <location>
        <begin position="59"/>
        <end position="77"/>
    </location>
</feature>
<feature type="transmembrane region" description="Helical" evidence="4">
    <location>
        <begin position="89"/>
        <end position="107"/>
    </location>
</feature>
<dbReference type="PANTHER" id="PTHR24421:SF61">
    <property type="entry name" value="OXYGEN SENSOR HISTIDINE KINASE NREB"/>
    <property type="match status" value="1"/>
</dbReference>
<gene>
    <name evidence="7" type="ORF">ISU10_05770</name>
</gene>
<evidence type="ECO:0000259" key="5">
    <source>
        <dbReference type="Pfam" id="PF02518"/>
    </source>
</evidence>
<feature type="transmembrane region" description="Helical" evidence="4">
    <location>
        <begin position="159"/>
        <end position="176"/>
    </location>
</feature>
<name>A0A930VMB5_9ACTN</name>
<dbReference type="SUPFAM" id="SSF55874">
    <property type="entry name" value="ATPase domain of HSP90 chaperone/DNA topoisomerase II/histidine kinase"/>
    <property type="match status" value="1"/>
</dbReference>
<evidence type="ECO:0000256" key="3">
    <source>
        <dbReference type="ARBA" id="ARBA00023012"/>
    </source>
</evidence>
<dbReference type="InterPro" id="IPR045975">
    <property type="entry name" value="DUF5931"/>
</dbReference>
<dbReference type="Pfam" id="PF02518">
    <property type="entry name" value="HATPase_c"/>
    <property type="match status" value="1"/>
</dbReference>
<evidence type="ECO:0000256" key="2">
    <source>
        <dbReference type="ARBA" id="ARBA00022777"/>
    </source>
</evidence>
<dbReference type="InterPro" id="IPR036890">
    <property type="entry name" value="HATPase_C_sf"/>
</dbReference>
<evidence type="ECO:0000313" key="8">
    <source>
        <dbReference type="Proteomes" id="UP000660668"/>
    </source>
</evidence>
<comment type="caution">
    <text evidence="7">The sequence shown here is derived from an EMBL/GenBank/DDBJ whole genome shotgun (WGS) entry which is preliminary data.</text>
</comment>
<evidence type="ECO:0000256" key="1">
    <source>
        <dbReference type="ARBA" id="ARBA00022679"/>
    </source>
</evidence>
<keyword evidence="8" id="KW-1185">Reference proteome</keyword>
<dbReference type="InterPro" id="IPR050482">
    <property type="entry name" value="Sensor_HK_TwoCompSys"/>
</dbReference>
<keyword evidence="4" id="KW-0812">Transmembrane</keyword>
<keyword evidence="4" id="KW-1133">Transmembrane helix</keyword>
<organism evidence="7 8">
    <name type="scientific">Nocardioides agariphilus</name>
    <dbReference type="NCBI Taxonomy" id="433664"/>
    <lineage>
        <taxon>Bacteria</taxon>
        <taxon>Bacillati</taxon>
        <taxon>Actinomycetota</taxon>
        <taxon>Actinomycetes</taxon>
        <taxon>Propionibacteriales</taxon>
        <taxon>Nocardioidaceae</taxon>
        <taxon>Nocardioides</taxon>
    </lineage>
</organism>